<feature type="transmembrane region" description="Helical" evidence="1">
    <location>
        <begin position="40"/>
        <end position="62"/>
    </location>
</feature>
<keyword evidence="3" id="KW-1185">Reference proteome</keyword>
<name>A0AAD5IEG9_ACENE</name>
<reference evidence="2" key="2">
    <citation type="submission" date="2023-02" db="EMBL/GenBank/DDBJ databases">
        <authorList>
            <person name="Swenson N.G."/>
            <person name="Wegrzyn J.L."/>
            <person name="Mcevoy S.L."/>
        </authorList>
    </citation>
    <scope>NUCLEOTIDE SEQUENCE</scope>
    <source>
        <strain evidence="2">91603</strain>
        <tissue evidence="2">Leaf</tissue>
    </source>
</reference>
<keyword evidence="1" id="KW-0812">Transmembrane</keyword>
<reference evidence="2" key="1">
    <citation type="journal article" date="2022" name="Plant J.">
        <title>Strategies of tolerance reflected in two North American maple genomes.</title>
        <authorList>
            <person name="McEvoy S.L."/>
            <person name="Sezen U.U."/>
            <person name="Trouern-Trend A."/>
            <person name="McMahon S.M."/>
            <person name="Schaberg P.G."/>
            <person name="Yang J."/>
            <person name="Wegrzyn J.L."/>
            <person name="Swenson N.G."/>
        </authorList>
    </citation>
    <scope>NUCLEOTIDE SEQUENCE</scope>
    <source>
        <strain evidence="2">91603</strain>
    </source>
</reference>
<dbReference type="AlphaFoldDB" id="A0AAD5IEG9"/>
<comment type="caution">
    <text evidence="2">The sequence shown here is derived from an EMBL/GenBank/DDBJ whole genome shotgun (WGS) entry which is preliminary data.</text>
</comment>
<evidence type="ECO:0000313" key="3">
    <source>
        <dbReference type="Proteomes" id="UP001064489"/>
    </source>
</evidence>
<dbReference type="Proteomes" id="UP001064489">
    <property type="component" value="Chromosome 2"/>
</dbReference>
<proteinExistence type="predicted"/>
<gene>
    <name evidence="2" type="ORF">LWI28_011795</name>
</gene>
<evidence type="ECO:0000256" key="1">
    <source>
        <dbReference type="SAM" id="Phobius"/>
    </source>
</evidence>
<dbReference type="EMBL" id="JAJSOW010000106">
    <property type="protein sequence ID" value="KAI9160817.1"/>
    <property type="molecule type" value="Genomic_DNA"/>
</dbReference>
<protein>
    <submittedName>
        <fullName evidence="2">Uncharacterized protein</fullName>
    </submittedName>
</protein>
<organism evidence="2 3">
    <name type="scientific">Acer negundo</name>
    <name type="common">Box elder</name>
    <dbReference type="NCBI Taxonomy" id="4023"/>
    <lineage>
        <taxon>Eukaryota</taxon>
        <taxon>Viridiplantae</taxon>
        <taxon>Streptophyta</taxon>
        <taxon>Embryophyta</taxon>
        <taxon>Tracheophyta</taxon>
        <taxon>Spermatophyta</taxon>
        <taxon>Magnoliopsida</taxon>
        <taxon>eudicotyledons</taxon>
        <taxon>Gunneridae</taxon>
        <taxon>Pentapetalae</taxon>
        <taxon>rosids</taxon>
        <taxon>malvids</taxon>
        <taxon>Sapindales</taxon>
        <taxon>Sapindaceae</taxon>
        <taxon>Hippocastanoideae</taxon>
        <taxon>Acereae</taxon>
        <taxon>Acer</taxon>
    </lineage>
</organism>
<sequence length="77" mass="9061">MATTIESQYYFFLFYLWFTTSLSFFLQTCTTTWCIRSQELVIAQIVFSFFGGINSCHVAHFFPQNPVEDEEVPLEEL</sequence>
<feature type="transmembrane region" description="Helical" evidence="1">
    <location>
        <begin position="12"/>
        <end position="33"/>
    </location>
</feature>
<evidence type="ECO:0000313" key="2">
    <source>
        <dbReference type="EMBL" id="KAI9160817.1"/>
    </source>
</evidence>
<accession>A0AAD5IEG9</accession>
<keyword evidence="1" id="KW-1133">Transmembrane helix</keyword>
<keyword evidence="1" id="KW-0472">Membrane</keyword>